<keyword evidence="3 6" id="KW-0812">Transmembrane</keyword>
<keyword evidence="5 6" id="KW-0472">Membrane</keyword>
<evidence type="ECO:0000256" key="6">
    <source>
        <dbReference type="SAM" id="Phobius"/>
    </source>
</evidence>
<organism evidence="7">
    <name type="scientific">freshwater metagenome</name>
    <dbReference type="NCBI Taxonomy" id="449393"/>
    <lineage>
        <taxon>unclassified sequences</taxon>
        <taxon>metagenomes</taxon>
        <taxon>ecological metagenomes</taxon>
    </lineage>
</organism>
<evidence type="ECO:0000256" key="4">
    <source>
        <dbReference type="ARBA" id="ARBA00022989"/>
    </source>
</evidence>
<name>A0A6J6IYN2_9ZZZZ</name>
<comment type="subcellular location">
    <subcellularLocation>
        <location evidence="1">Cell membrane</location>
        <topology evidence="1">Multi-pass membrane protein</topology>
    </subcellularLocation>
</comment>
<evidence type="ECO:0000313" key="8">
    <source>
        <dbReference type="EMBL" id="CAB4680796.1"/>
    </source>
</evidence>
<dbReference type="InterPro" id="IPR036259">
    <property type="entry name" value="MFS_trans_sf"/>
</dbReference>
<dbReference type="AlphaFoldDB" id="A0A6J6IYN2"/>
<keyword evidence="4 6" id="KW-1133">Transmembrane helix</keyword>
<feature type="transmembrane region" description="Helical" evidence="6">
    <location>
        <begin position="154"/>
        <end position="172"/>
    </location>
</feature>
<evidence type="ECO:0000256" key="5">
    <source>
        <dbReference type="ARBA" id="ARBA00023136"/>
    </source>
</evidence>
<feature type="transmembrane region" description="Helical" evidence="6">
    <location>
        <begin position="348"/>
        <end position="365"/>
    </location>
</feature>
<gene>
    <name evidence="7" type="ORF">UFOPK2086_00252</name>
    <name evidence="8" type="ORF">UFOPK2295_01406</name>
</gene>
<dbReference type="InterPro" id="IPR011701">
    <property type="entry name" value="MFS"/>
</dbReference>
<accession>A0A6J6IYN2</accession>
<feature type="transmembrane region" description="Helical" evidence="6">
    <location>
        <begin position="85"/>
        <end position="102"/>
    </location>
</feature>
<feature type="transmembrane region" description="Helical" evidence="6">
    <location>
        <begin position="206"/>
        <end position="224"/>
    </location>
</feature>
<evidence type="ECO:0000256" key="2">
    <source>
        <dbReference type="ARBA" id="ARBA00022475"/>
    </source>
</evidence>
<dbReference type="SUPFAM" id="SSF103473">
    <property type="entry name" value="MFS general substrate transporter"/>
    <property type="match status" value="1"/>
</dbReference>
<proteinExistence type="predicted"/>
<dbReference type="GO" id="GO:0022857">
    <property type="term" value="F:transmembrane transporter activity"/>
    <property type="evidence" value="ECO:0007669"/>
    <property type="project" value="InterPro"/>
</dbReference>
<dbReference type="Pfam" id="PF07690">
    <property type="entry name" value="MFS_1"/>
    <property type="match status" value="1"/>
</dbReference>
<dbReference type="EMBL" id="CAEZVQ010000016">
    <property type="protein sequence ID" value="CAB4629842.1"/>
    <property type="molecule type" value="Genomic_DNA"/>
</dbReference>
<feature type="transmembrane region" description="Helical" evidence="6">
    <location>
        <begin position="29"/>
        <end position="48"/>
    </location>
</feature>
<evidence type="ECO:0000256" key="3">
    <source>
        <dbReference type="ARBA" id="ARBA00022692"/>
    </source>
</evidence>
<dbReference type="GO" id="GO:0005886">
    <property type="term" value="C:plasma membrane"/>
    <property type="evidence" value="ECO:0007669"/>
    <property type="project" value="UniProtKB-SubCell"/>
</dbReference>
<sequence length="389" mass="40930">MTVGETAMAIALADSLFLSVSPDAARGKIILFLAVSMAPFAVVSPLIGPRIDRMKGGHRMVVILVGILRALVLLGISQVLSSKEIVPSIGLYLLVFSSMILGKTYAIAKSAIVPTVEEDEEDLVKANSKLGQIAGLTGFVVAAPIALLQVISSTLALGFGMLAFLFAALNAYRLPKSAIATRPAEQLEIEELHSSSIVSTGNAMRILRGCVGFMFFHLAFWLRGEVAGTAWFGFALGMIGVAVLGANTFGPFMKKHMRESMMMLTALLAVGVSGIIAAWYDRVVGGILLAAIVNAAGTIGKLSFDSTVQSDAPDANRGRAFAQFETKNQLAWVIGGIIPVIFSPSGQIGFVVVAVVGIAGAAMYYRAGGISTRARGGRARDPELPLRSE</sequence>
<feature type="transmembrane region" description="Helical" evidence="6">
    <location>
        <begin position="230"/>
        <end position="249"/>
    </location>
</feature>
<evidence type="ECO:0000256" key="1">
    <source>
        <dbReference type="ARBA" id="ARBA00004651"/>
    </source>
</evidence>
<dbReference type="PANTHER" id="PTHR23513:SF18">
    <property type="entry name" value="INTEGRAL MEMBRANE PROTEIN"/>
    <property type="match status" value="1"/>
</dbReference>
<feature type="transmembrane region" description="Helical" evidence="6">
    <location>
        <begin position="261"/>
        <end position="280"/>
    </location>
</feature>
<evidence type="ECO:0000313" key="7">
    <source>
        <dbReference type="EMBL" id="CAB4629842.1"/>
    </source>
</evidence>
<dbReference type="Gene3D" id="1.20.1250.20">
    <property type="entry name" value="MFS general substrate transporter like domains"/>
    <property type="match status" value="1"/>
</dbReference>
<keyword evidence="2" id="KW-1003">Cell membrane</keyword>
<feature type="transmembrane region" description="Helical" evidence="6">
    <location>
        <begin position="60"/>
        <end position="79"/>
    </location>
</feature>
<feature type="transmembrane region" description="Helical" evidence="6">
    <location>
        <begin position="130"/>
        <end position="148"/>
    </location>
</feature>
<dbReference type="EMBL" id="CAEZWV010000035">
    <property type="protein sequence ID" value="CAB4680796.1"/>
    <property type="molecule type" value="Genomic_DNA"/>
</dbReference>
<dbReference type="PANTHER" id="PTHR23513">
    <property type="entry name" value="INTEGRAL MEMBRANE EFFLUX PROTEIN-RELATED"/>
    <property type="match status" value="1"/>
</dbReference>
<reference evidence="7" key="1">
    <citation type="submission" date="2020-05" db="EMBL/GenBank/DDBJ databases">
        <authorList>
            <person name="Chiriac C."/>
            <person name="Salcher M."/>
            <person name="Ghai R."/>
            <person name="Kavagutti S V."/>
        </authorList>
    </citation>
    <scope>NUCLEOTIDE SEQUENCE</scope>
</reference>
<protein>
    <submittedName>
        <fullName evidence="7">Unannotated protein</fullName>
    </submittedName>
</protein>